<evidence type="ECO:0000313" key="8">
    <source>
        <dbReference type="EMBL" id="WZW87964.1"/>
    </source>
</evidence>
<evidence type="ECO:0000256" key="5">
    <source>
        <dbReference type="ARBA" id="ARBA00022840"/>
    </source>
</evidence>
<dbReference type="InterPro" id="IPR029056">
    <property type="entry name" value="Ribokinase-like"/>
</dbReference>
<name>A0ABZ3C0P3_9GAMM</name>
<evidence type="ECO:0000259" key="7">
    <source>
        <dbReference type="Pfam" id="PF00294"/>
    </source>
</evidence>
<evidence type="ECO:0000256" key="1">
    <source>
        <dbReference type="ARBA" id="ARBA00010688"/>
    </source>
</evidence>
<sequence length="331" mass="34939">MSQVIDHTTDHTMNSILTITLNPAIDQTIKVPRLTVGAVQRAESVHYNAGGKGIMVASCLADWGQFSVRAGGLLGESNPQIFEEALKDKAIQDCFVRVSGQNRTNIKIVDQNDTTDINLPGIAGTEVALQRVAATFAEQKPELLVLSGSLAEGMPVDSYRQLIQAAPQASKVILDASGEALIAALKGDRLPFAIKPNEVELAQWAGRKLETTDAILTEARKLVDLGVALVAISMGGDGAYFLSKAGTLRAYLKAEKVLTTVGAGDAMVAGMTAAIAEASVKDSADKLDLERVARLGTAFAVGTLGFIGPHLPESDHIEALAQAVQIDKVEK</sequence>
<gene>
    <name evidence="8" type="ORF">WMO13_00860</name>
</gene>
<comment type="similarity">
    <text evidence="1 6">Belongs to the carbohydrate kinase PfkB family.</text>
</comment>
<proteinExistence type="inferred from homology"/>
<dbReference type="NCBIfam" id="TIGR03168">
    <property type="entry name" value="1-PFK"/>
    <property type="match status" value="1"/>
</dbReference>
<evidence type="ECO:0000256" key="6">
    <source>
        <dbReference type="PIRNR" id="PIRNR000535"/>
    </source>
</evidence>
<dbReference type="PANTHER" id="PTHR46566:SF5">
    <property type="entry name" value="1-PHOSPHOFRUCTOKINASE"/>
    <property type="match status" value="1"/>
</dbReference>
<evidence type="ECO:0000256" key="4">
    <source>
        <dbReference type="ARBA" id="ARBA00022777"/>
    </source>
</evidence>
<dbReference type="InterPro" id="IPR017583">
    <property type="entry name" value="Tagatose/fructose_Pkinase"/>
</dbReference>
<keyword evidence="2 6" id="KW-0808">Transferase</keyword>
<dbReference type="PIRSF" id="PIRSF000535">
    <property type="entry name" value="1PFK/6PFK/LacC"/>
    <property type="match status" value="1"/>
</dbReference>
<evidence type="ECO:0000256" key="3">
    <source>
        <dbReference type="ARBA" id="ARBA00022741"/>
    </source>
</evidence>
<dbReference type="PANTHER" id="PTHR46566">
    <property type="entry name" value="1-PHOSPHOFRUCTOKINASE-RELATED"/>
    <property type="match status" value="1"/>
</dbReference>
<keyword evidence="5" id="KW-0067">ATP-binding</keyword>
<reference evidence="8 9" key="1">
    <citation type="submission" date="2024-03" db="EMBL/GenBank/DDBJ databases">
        <title>Complete Genome Sequence and Annotation of Ignatzschineria larvae DSM 13226.</title>
        <authorList>
            <person name="Cantrell E."/>
            <person name="Burcham Z.M."/>
        </authorList>
    </citation>
    <scope>NUCLEOTIDE SEQUENCE [LARGE SCALE GENOMIC DNA]</scope>
    <source>
        <strain evidence="8 9">DSM 13226</strain>
    </source>
</reference>
<evidence type="ECO:0000313" key="9">
    <source>
        <dbReference type="Proteomes" id="UP001449178"/>
    </source>
</evidence>
<protein>
    <recommendedName>
        <fullName evidence="6">Phosphofructokinase</fullName>
    </recommendedName>
</protein>
<accession>A0ABZ3C0P3</accession>
<keyword evidence="3" id="KW-0547">Nucleotide-binding</keyword>
<dbReference type="Proteomes" id="UP001449178">
    <property type="component" value="Chromosome"/>
</dbReference>
<dbReference type="SUPFAM" id="SSF53613">
    <property type="entry name" value="Ribokinase-like"/>
    <property type="match status" value="1"/>
</dbReference>
<dbReference type="InterPro" id="IPR011611">
    <property type="entry name" value="PfkB_dom"/>
</dbReference>
<keyword evidence="4" id="KW-0418">Kinase</keyword>
<dbReference type="Pfam" id="PF00294">
    <property type="entry name" value="PfkB"/>
    <property type="match status" value="1"/>
</dbReference>
<evidence type="ECO:0000256" key="2">
    <source>
        <dbReference type="ARBA" id="ARBA00022679"/>
    </source>
</evidence>
<dbReference type="RefSeq" id="WP_245601173.1">
    <property type="nucleotide sequence ID" value="NZ_AZOD01000030.1"/>
</dbReference>
<dbReference type="Gene3D" id="3.40.1190.20">
    <property type="match status" value="1"/>
</dbReference>
<organism evidence="8 9">
    <name type="scientific">Ignatzschineria larvae DSM 13226</name>
    <dbReference type="NCBI Taxonomy" id="1111732"/>
    <lineage>
        <taxon>Bacteria</taxon>
        <taxon>Pseudomonadati</taxon>
        <taxon>Pseudomonadota</taxon>
        <taxon>Gammaproteobacteria</taxon>
        <taxon>Cardiobacteriales</taxon>
        <taxon>Ignatzschineriaceae</taxon>
        <taxon>Ignatzschineria</taxon>
    </lineage>
</organism>
<keyword evidence="9" id="KW-1185">Reference proteome</keyword>
<dbReference type="CDD" id="cd01164">
    <property type="entry name" value="FruK_PfkB_like"/>
    <property type="match status" value="1"/>
</dbReference>
<dbReference type="EMBL" id="CP150637">
    <property type="protein sequence ID" value="WZW87964.1"/>
    <property type="molecule type" value="Genomic_DNA"/>
</dbReference>
<feature type="domain" description="Carbohydrate kinase PfkB" evidence="7">
    <location>
        <begin position="21"/>
        <end position="301"/>
    </location>
</feature>